<sequence length="46" mass="5560">MNVIQVLTLTTIGYFLFVTFWILKMEDYLQTRAKQQYENEQTRGEV</sequence>
<keyword evidence="3" id="KW-1185">Reference proteome</keyword>
<keyword evidence="1" id="KW-0472">Membrane</keyword>
<gene>
    <name evidence="2" type="ORF">HAPAU_35460</name>
</gene>
<dbReference type="PATRIC" id="fig|1008153.3.peg.3739"/>
<accession>A0A151AAC9</accession>
<dbReference type="Proteomes" id="UP000075321">
    <property type="component" value="Unassembled WGS sequence"/>
</dbReference>
<name>A0A151AAC9_9EURY</name>
<evidence type="ECO:0000313" key="2">
    <source>
        <dbReference type="EMBL" id="KYH24563.1"/>
    </source>
</evidence>
<evidence type="ECO:0000256" key="1">
    <source>
        <dbReference type="SAM" id="Phobius"/>
    </source>
</evidence>
<feature type="transmembrane region" description="Helical" evidence="1">
    <location>
        <begin position="6"/>
        <end position="23"/>
    </location>
</feature>
<reference evidence="2 3" key="1">
    <citation type="submission" date="2016-02" db="EMBL/GenBank/DDBJ databases">
        <title>Genome sequence of Halalkalicoccus paucihalophilus DSM 24557.</title>
        <authorList>
            <person name="Poehlein A."/>
            <person name="Daniel R."/>
        </authorList>
    </citation>
    <scope>NUCLEOTIDE SEQUENCE [LARGE SCALE GENOMIC DNA]</scope>
    <source>
        <strain evidence="2 3">DSM 24557</strain>
    </source>
</reference>
<comment type="caution">
    <text evidence="2">The sequence shown here is derived from an EMBL/GenBank/DDBJ whole genome shotgun (WGS) entry which is preliminary data.</text>
</comment>
<keyword evidence="1" id="KW-0812">Transmembrane</keyword>
<evidence type="ECO:0000313" key="3">
    <source>
        <dbReference type="Proteomes" id="UP000075321"/>
    </source>
</evidence>
<proteinExistence type="predicted"/>
<organism evidence="2 3">
    <name type="scientific">Halalkalicoccus paucihalophilus</name>
    <dbReference type="NCBI Taxonomy" id="1008153"/>
    <lineage>
        <taxon>Archaea</taxon>
        <taxon>Methanobacteriati</taxon>
        <taxon>Methanobacteriota</taxon>
        <taxon>Stenosarchaea group</taxon>
        <taxon>Halobacteria</taxon>
        <taxon>Halobacteriales</taxon>
        <taxon>Halococcaceae</taxon>
        <taxon>Halalkalicoccus</taxon>
    </lineage>
</organism>
<dbReference type="AlphaFoldDB" id="A0A151AAC9"/>
<dbReference type="EMBL" id="LTAZ01000013">
    <property type="protein sequence ID" value="KYH24563.1"/>
    <property type="molecule type" value="Genomic_DNA"/>
</dbReference>
<keyword evidence="1" id="KW-1133">Transmembrane helix</keyword>
<protein>
    <submittedName>
        <fullName evidence="2">Uncharacterized protein</fullName>
    </submittedName>
</protein>